<organism evidence="6 7">
    <name type="scientific">Escovopsis weberi</name>
    <dbReference type="NCBI Taxonomy" id="150374"/>
    <lineage>
        <taxon>Eukaryota</taxon>
        <taxon>Fungi</taxon>
        <taxon>Dikarya</taxon>
        <taxon>Ascomycota</taxon>
        <taxon>Pezizomycotina</taxon>
        <taxon>Sordariomycetes</taxon>
        <taxon>Hypocreomycetidae</taxon>
        <taxon>Hypocreales</taxon>
        <taxon>Hypocreaceae</taxon>
        <taxon>Escovopsis</taxon>
    </lineage>
</organism>
<dbReference type="PROSITE" id="PS50897">
    <property type="entry name" value="CTLH"/>
    <property type="match status" value="1"/>
</dbReference>
<dbReference type="PROSITE" id="PS00678">
    <property type="entry name" value="WD_REPEATS_1"/>
    <property type="match status" value="1"/>
</dbReference>
<feature type="repeat" description="WD" evidence="3">
    <location>
        <begin position="547"/>
        <end position="583"/>
    </location>
</feature>
<sequence>MLADGDMMGGPSTMHAAARSNGAVAASPVATNGTRKAGFMTNGSSNGSSNGKARSPASAAQPSLYFGHNRQEVTRILIQALSDMGYQAAADSVSQESGYELESNTVSAFRSAVLAGSWEEAEQLLSGARTADVPAHDGGNGLVLAPGSDRNLMKFWLRQQKFLELLEQRDTIRALLTLRSELTPLYQDTAKLHFLSSLLMCCSTEELMIKADWDGAHGQSRRILLSDLSKCISPSVMLPENRLAVLLQHVKDSQINGCLYHTAPTSPSLYSDHTCHRRDFPSEVALELNELGGEIWQVQFSHDGSKLAACGSRDLVIIWDLATFSVTTTLPGHGKDGRESGVCNVAWSPDDSMIVTCSFDKYARLWDAKTGDLLKRSRRFDEPVSGCVWASDNKSFVIGSLDITHALCTFFVHDDEVIEWSKKHRVQDLCGSPDERLIVAVDDQSTIHVYDATSRQLKFCIDFSSRPTSVSVSQDSQHLLVNSQAGEAHLIELSSRDSVQKFTGHTGGSFLIRSAFGGANENFVLSGSEDGHILIWHKAMGLTLERLMAHRPRCNAVSWNPADPCMLASGGDDGRVKMLELRI</sequence>
<dbReference type="GO" id="GO:0043161">
    <property type="term" value="P:proteasome-mediated ubiquitin-dependent protein catabolic process"/>
    <property type="evidence" value="ECO:0007669"/>
    <property type="project" value="TreeGrafter"/>
</dbReference>
<dbReference type="InterPro" id="IPR051350">
    <property type="entry name" value="WD_repeat-ST_regulator"/>
</dbReference>
<dbReference type="EMBL" id="LGSR01000020">
    <property type="protein sequence ID" value="KOS19190.1"/>
    <property type="molecule type" value="Genomic_DNA"/>
</dbReference>
<evidence type="ECO:0000256" key="4">
    <source>
        <dbReference type="SAM" id="MobiDB-lite"/>
    </source>
</evidence>
<dbReference type="SUPFAM" id="SSF50978">
    <property type="entry name" value="WD40 repeat-like"/>
    <property type="match status" value="1"/>
</dbReference>
<dbReference type="Pfam" id="PF00400">
    <property type="entry name" value="WD40"/>
    <property type="match status" value="4"/>
</dbReference>
<evidence type="ECO:0000259" key="5">
    <source>
        <dbReference type="PROSITE" id="PS50897"/>
    </source>
</evidence>
<feature type="repeat" description="WD" evidence="3">
    <location>
        <begin position="335"/>
        <end position="376"/>
    </location>
</feature>
<evidence type="ECO:0000256" key="1">
    <source>
        <dbReference type="ARBA" id="ARBA00022574"/>
    </source>
</evidence>
<dbReference type="InterPro" id="IPR019775">
    <property type="entry name" value="WD40_repeat_CS"/>
</dbReference>
<dbReference type="OrthoDB" id="972532at2759"/>
<feature type="domain" description="CTLH" evidence="5">
    <location>
        <begin position="102"/>
        <end position="173"/>
    </location>
</feature>
<evidence type="ECO:0000256" key="3">
    <source>
        <dbReference type="PROSITE-ProRule" id="PRU00221"/>
    </source>
</evidence>
<dbReference type="PANTHER" id="PTHR22838:SF0">
    <property type="entry name" value="WD REPEAT-CONTAINING PROTEIN 26"/>
    <property type="match status" value="1"/>
</dbReference>
<keyword evidence="7" id="KW-1185">Reference proteome</keyword>
<dbReference type="InterPro" id="IPR006595">
    <property type="entry name" value="CTLH_C"/>
</dbReference>
<dbReference type="SMART" id="SM00668">
    <property type="entry name" value="CTLH"/>
    <property type="match status" value="1"/>
</dbReference>
<keyword evidence="2" id="KW-0677">Repeat</keyword>
<dbReference type="InterPro" id="IPR001680">
    <property type="entry name" value="WD40_rpt"/>
</dbReference>
<name>A0A0M8N3G9_ESCWE</name>
<comment type="caution">
    <text evidence="6">The sequence shown here is derived from an EMBL/GenBank/DDBJ whole genome shotgun (WGS) entry which is preliminary data.</text>
</comment>
<evidence type="ECO:0000256" key="2">
    <source>
        <dbReference type="ARBA" id="ARBA00022737"/>
    </source>
</evidence>
<evidence type="ECO:0000313" key="7">
    <source>
        <dbReference type="Proteomes" id="UP000053831"/>
    </source>
</evidence>
<dbReference type="STRING" id="150374.A0A0M8N3G9"/>
<dbReference type="SMART" id="SM00320">
    <property type="entry name" value="WD40"/>
    <property type="match status" value="7"/>
</dbReference>
<dbReference type="InterPro" id="IPR036322">
    <property type="entry name" value="WD40_repeat_dom_sf"/>
</dbReference>
<accession>A0A0M8N3G9</accession>
<evidence type="ECO:0000313" key="6">
    <source>
        <dbReference type="EMBL" id="KOS19190.1"/>
    </source>
</evidence>
<dbReference type="Pfam" id="PF23627">
    <property type="entry name" value="LisH_WDR26"/>
    <property type="match status" value="1"/>
</dbReference>
<feature type="region of interest" description="Disordered" evidence="4">
    <location>
        <begin position="33"/>
        <end position="64"/>
    </location>
</feature>
<dbReference type="Gene3D" id="2.130.10.10">
    <property type="entry name" value="YVTN repeat-like/Quinoprotein amine dehydrogenase"/>
    <property type="match status" value="1"/>
</dbReference>
<gene>
    <name evidence="6" type="ORF">ESCO_000480</name>
</gene>
<protein>
    <submittedName>
        <fullName evidence="6">WD repeat-containing protein 26</fullName>
    </submittedName>
</protein>
<reference evidence="6 7" key="1">
    <citation type="submission" date="2015-07" db="EMBL/GenBank/DDBJ databases">
        <title>The genome of the fungus Escovopsis weberi, a specialized disease agent of ant agriculture.</title>
        <authorList>
            <person name="de Man T.J."/>
            <person name="Stajich J.E."/>
            <person name="Kubicek C.P."/>
            <person name="Chenthamara K."/>
            <person name="Atanasova L."/>
            <person name="Druzhinina I.S."/>
            <person name="Birnbaum S."/>
            <person name="Barribeau S.M."/>
            <person name="Teiling C."/>
            <person name="Suen G."/>
            <person name="Currie C."/>
            <person name="Gerardo N.M."/>
        </authorList>
    </citation>
    <scope>NUCLEOTIDE SEQUENCE [LARGE SCALE GENOMIC DNA]</scope>
</reference>
<dbReference type="Proteomes" id="UP000053831">
    <property type="component" value="Unassembled WGS sequence"/>
</dbReference>
<dbReference type="PROSITE" id="PS50082">
    <property type="entry name" value="WD_REPEATS_2"/>
    <property type="match status" value="2"/>
</dbReference>
<dbReference type="InterPro" id="IPR015943">
    <property type="entry name" value="WD40/YVTN_repeat-like_dom_sf"/>
</dbReference>
<keyword evidence="1 3" id="KW-0853">WD repeat</keyword>
<dbReference type="PROSITE" id="PS50294">
    <property type="entry name" value="WD_REPEATS_REGION"/>
    <property type="match status" value="2"/>
</dbReference>
<dbReference type="GO" id="GO:0034657">
    <property type="term" value="C:GID complex"/>
    <property type="evidence" value="ECO:0007669"/>
    <property type="project" value="TreeGrafter"/>
</dbReference>
<dbReference type="CDD" id="cd00200">
    <property type="entry name" value="WD40"/>
    <property type="match status" value="1"/>
</dbReference>
<dbReference type="AlphaFoldDB" id="A0A0M8N3G9"/>
<feature type="compositionally biased region" description="Low complexity" evidence="4">
    <location>
        <begin position="42"/>
        <end position="51"/>
    </location>
</feature>
<proteinExistence type="predicted"/>
<dbReference type="PANTHER" id="PTHR22838">
    <property type="entry name" value="WD REPEAT PROTEIN 26-RELATED"/>
    <property type="match status" value="1"/>
</dbReference>